<dbReference type="AlphaFoldDB" id="A0A2A2MGA7"/>
<dbReference type="RefSeq" id="WP_095661414.1">
    <property type="nucleotide sequence ID" value="NZ_NQMS01000001.1"/>
</dbReference>
<reference evidence="1 2" key="1">
    <citation type="submission" date="2017-08" db="EMBL/GenBank/DDBJ databases">
        <title>Draft Genome Sequence of Hafnia alvei CITHA-6 Isolated from Raw Bovine Milk.</title>
        <authorList>
            <person name="Culligan E.P."/>
            <person name="Mcsweeney A."/>
            <person name="O'Doherty C."/>
            <person name="Gleeson E."/>
            <person name="O'Riordan D."/>
            <person name="Sleator R.D."/>
        </authorList>
    </citation>
    <scope>NUCLEOTIDE SEQUENCE [LARGE SCALE GENOMIC DNA]</scope>
    <source>
        <strain evidence="1 2">CITHA-6</strain>
    </source>
</reference>
<dbReference type="Proteomes" id="UP000218796">
    <property type="component" value="Unassembled WGS sequence"/>
</dbReference>
<dbReference type="OrthoDB" id="6636594at2"/>
<sequence length="91" mass="10891">MKKENKCNSQNSAELTALLEYSRFTKKVLAKPANEVFDLFTDKYYMETVYDDIIDKTKRSIDQSQHRYIDFEEVRINIMCMHTEAIMICYM</sequence>
<name>A0A2A2MGA7_9GAMM</name>
<evidence type="ECO:0000313" key="2">
    <source>
        <dbReference type="Proteomes" id="UP000218796"/>
    </source>
</evidence>
<keyword evidence="2" id="KW-1185">Reference proteome</keyword>
<evidence type="ECO:0000313" key="1">
    <source>
        <dbReference type="EMBL" id="PAV98000.1"/>
    </source>
</evidence>
<dbReference type="EMBL" id="NQMS01000001">
    <property type="protein sequence ID" value="PAV98000.1"/>
    <property type="molecule type" value="Genomic_DNA"/>
</dbReference>
<comment type="caution">
    <text evidence="1">The sequence shown here is derived from an EMBL/GenBank/DDBJ whole genome shotgun (WGS) entry which is preliminary data.</text>
</comment>
<accession>A0A2A2MGA7</accession>
<proteinExistence type="predicted"/>
<protein>
    <submittedName>
        <fullName evidence="1">Uncharacterized protein</fullName>
    </submittedName>
</protein>
<organism evidence="1 2">
    <name type="scientific">Hafnia paralvei</name>
    <dbReference type="NCBI Taxonomy" id="546367"/>
    <lineage>
        <taxon>Bacteria</taxon>
        <taxon>Pseudomonadati</taxon>
        <taxon>Pseudomonadota</taxon>
        <taxon>Gammaproteobacteria</taxon>
        <taxon>Enterobacterales</taxon>
        <taxon>Hafniaceae</taxon>
        <taxon>Hafnia</taxon>
    </lineage>
</organism>
<gene>
    <name evidence="1" type="ORF">CJD50_00485</name>
</gene>